<feature type="region of interest" description="Disordered" evidence="1">
    <location>
        <begin position="248"/>
        <end position="278"/>
    </location>
</feature>
<dbReference type="EMBL" id="CAJHJG010004613">
    <property type="protein sequence ID" value="CAD6942465.1"/>
    <property type="molecule type" value="Genomic_DNA"/>
</dbReference>
<feature type="compositionally biased region" description="Low complexity" evidence="1">
    <location>
        <begin position="253"/>
        <end position="262"/>
    </location>
</feature>
<dbReference type="AlphaFoldDB" id="A0A177T8E0"/>
<feature type="region of interest" description="Disordered" evidence="1">
    <location>
        <begin position="177"/>
        <end position="203"/>
    </location>
</feature>
<protein>
    <submittedName>
        <fullName evidence="3">Uncharacterized protein</fullName>
    </submittedName>
</protein>
<sequence>MASISFYVPPPTPTPLPPNRPAALRDSHRAQALLQHNPAIQLDTLPEHVKEALAQLEQKTRLRTLTIVQEDDEEDDEDEDATDQVKITTYKLTMQAGQRLTLLLYLGSPQASHHANTYATLLRALHHLTAPIPTSSPNNDNRHHHHFQTPLRILAPLAIFECAKCTAVVLEDLGATLNLPTSSSSPERSAGNAIRASAPVQASGRLQDVLSPSELAMLQSHILENMDDLPLPSHITTSRTHQRIARLQVIPTSSSSSNGSSSLKAGSQRKDSAVAGLGYSPESVFRTTDLEEAGRRSRATRTFETSPERNGAGPDEEGMEVAEMLVDIELLCHPSTRTIRLAQGAQTLYLELHPAAVRRLTTVQLLRDRP</sequence>
<reference evidence="2" key="3">
    <citation type="submission" date="2020-10" db="EMBL/GenBank/DDBJ databases">
        <authorList>
            <person name="Sedaghatjoo S."/>
        </authorList>
    </citation>
    <scope>NUCLEOTIDE SEQUENCE</scope>
    <source>
        <strain evidence="2">AZH3</strain>
    </source>
</reference>
<reference evidence="3" key="1">
    <citation type="submission" date="2016-04" db="EMBL/GenBank/DDBJ databases">
        <authorList>
            <person name="Nguyen H.D."/>
            <person name="Kesanakurti P."/>
            <person name="Cullis J."/>
            <person name="Levesque C.A."/>
            <person name="Hambleton S."/>
        </authorList>
    </citation>
    <scope>NUCLEOTIDE SEQUENCE</scope>
    <source>
        <strain evidence="3">DAOMC 238032</strain>
    </source>
</reference>
<feature type="compositionally biased region" description="Polar residues" evidence="1">
    <location>
        <begin position="178"/>
        <end position="187"/>
    </location>
</feature>
<gene>
    <name evidence="3" type="ORF">A4X03_0g8001</name>
    <name evidence="2" type="ORF">JKIAZH3_G3767</name>
</gene>
<reference evidence="3" key="2">
    <citation type="journal article" date="2019" name="IMA Fungus">
        <title>Genome sequencing and comparison of five Tilletia species to identify candidate genes for the detection of regulated species infecting wheat.</title>
        <authorList>
            <person name="Nguyen H.D.T."/>
            <person name="Sultana T."/>
            <person name="Kesanakurti P."/>
            <person name="Hambleton S."/>
        </authorList>
    </citation>
    <scope>NUCLEOTIDE SEQUENCE</scope>
    <source>
        <strain evidence="3">DAOMC 238032</strain>
    </source>
</reference>
<accession>A0A177T8E0</accession>
<evidence type="ECO:0000313" key="5">
    <source>
        <dbReference type="Proteomes" id="UP000836402"/>
    </source>
</evidence>
<feature type="region of interest" description="Disordered" evidence="1">
    <location>
        <begin position="292"/>
        <end position="316"/>
    </location>
</feature>
<organism evidence="3 4">
    <name type="scientific">Tilletia caries</name>
    <name type="common">wheat bunt fungus</name>
    <dbReference type="NCBI Taxonomy" id="13290"/>
    <lineage>
        <taxon>Eukaryota</taxon>
        <taxon>Fungi</taxon>
        <taxon>Dikarya</taxon>
        <taxon>Basidiomycota</taxon>
        <taxon>Ustilaginomycotina</taxon>
        <taxon>Exobasidiomycetes</taxon>
        <taxon>Tilletiales</taxon>
        <taxon>Tilletiaceae</taxon>
        <taxon>Tilletia</taxon>
    </lineage>
</organism>
<evidence type="ECO:0000313" key="3">
    <source>
        <dbReference type="EMBL" id="KAE8242599.1"/>
    </source>
</evidence>
<proteinExistence type="predicted"/>
<dbReference type="Proteomes" id="UP000836402">
    <property type="component" value="Unassembled WGS sequence"/>
</dbReference>
<dbReference type="Proteomes" id="UP000077671">
    <property type="component" value="Unassembled WGS sequence"/>
</dbReference>
<evidence type="ECO:0000313" key="4">
    <source>
        <dbReference type="Proteomes" id="UP000077671"/>
    </source>
</evidence>
<keyword evidence="5" id="KW-1185">Reference proteome</keyword>
<evidence type="ECO:0000313" key="2">
    <source>
        <dbReference type="EMBL" id="CAD6942465.1"/>
    </source>
</evidence>
<comment type="caution">
    <text evidence="3">The sequence shown here is derived from an EMBL/GenBank/DDBJ whole genome shotgun (WGS) entry which is preliminary data.</text>
</comment>
<evidence type="ECO:0000256" key="1">
    <source>
        <dbReference type="SAM" id="MobiDB-lite"/>
    </source>
</evidence>
<dbReference type="EMBL" id="LWDD02002157">
    <property type="protein sequence ID" value="KAE8242599.1"/>
    <property type="molecule type" value="Genomic_DNA"/>
</dbReference>
<name>A0A177T8E0_9BASI</name>